<evidence type="ECO:0000313" key="4">
    <source>
        <dbReference type="EMBL" id="MBD3866653.1"/>
    </source>
</evidence>
<name>A0A8J6XYL1_9BACT</name>
<feature type="region of interest" description="Disordered" evidence="2">
    <location>
        <begin position="76"/>
        <end position="99"/>
    </location>
</feature>
<dbReference type="AlphaFoldDB" id="A0A8J6XYL1"/>
<dbReference type="SUPFAM" id="SSF89957">
    <property type="entry name" value="MTH1187/YkoF-like"/>
    <property type="match status" value="1"/>
</dbReference>
<reference evidence="4 5" key="1">
    <citation type="submission" date="2020-08" db="EMBL/GenBank/DDBJ databases">
        <title>Acidobacteriota in marine sediments use diverse sulfur dissimilation pathways.</title>
        <authorList>
            <person name="Wasmund K."/>
        </authorList>
    </citation>
    <scope>NUCLEOTIDE SEQUENCE [LARGE SCALE GENOMIC DNA]</scope>
    <source>
        <strain evidence="4">MAG AM4</strain>
    </source>
</reference>
<evidence type="ECO:0000259" key="3">
    <source>
        <dbReference type="Pfam" id="PF01910"/>
    </source>
</evidence>
<dbReference type="InterPro" id="IPR002767">
    <property type="entry name" value="Thiamine_BP"/>
</dbReference>
<sequence>MQVIIDLCVVPVGVGVSVSKYVAACQKIFEDSGLSYKMHSYGTNIEGEWDTVMAAVKRCHETVHEMGAPRISSTMRMGTRTDRDQTMDDKVKSVEEKLG</sequence>
<dbReference type="Proteomes" id="UP000648239">
    <property type="component" value="Unassembled WGS sequence"/>
</dbReference>
<evidence type="ECO:0000256" key="2">
    <source>
        <dbReference type="SAM" id="MobiDB-lite"/>
    </source>
</evidence>
<dbReference type="InterPro" id="IPR051614">
    <property type="entry name" value="UPF0045_domain"/>
</dbReference>
<feature type="compositionally biased region" description="Basic and acidic residues" evidence="2">
    <location>
        <begin position="79"/>
        <end position="99"/>
    </location>
</feature>
<comment type="similarity">
    <text evidence="1">Belongs to the UPF0045 family.</text>
</comment>
<dbReference type="EMBL" id="JACXWD010000002">
    <property type="protein sequence ID" value="MBD3866653.1"/>
    <property type="molecule type" value="Genomic_DNA"/>
</dbReference>
<comment type="caution">
    <text evidence="4">The sequence shown here is derived from an EMBL/GenBank/DDBJ whole genome shotgun (WGS) entry which is preliminary data.</text>
</comment>
<dbReference type="PANTHER" id="PTHR33777">
    <property type="entry name" value="UPF0045 PROTEIN ECM15"/>
    <property type="match status" value="1"/>
</dbReference>
<proteinExistence type="inferred from homology"/>
<accession>A0A8J6XYL1</accession>
<dbReference type="GO" id="GO:0005829">
    <property type="term" value="C:cytosol"/>
    <property type="evidence" value="ECO:0007669"/>
    <property type="project" value="TreeGrafter"/>
</dbReference>
<dbReference type="InterPro" id="IPR029756">
    <property type="entry name" value="MTH1187/YkoF-like"/>
</dbReference>
<dbReference type="Gene3D" id="3.30.70.930">
    <property type="match status" value="1"/>
</dbReference>
<feature type="domain" description="Thiamine-binding protein" evidence="3">
    <location>
        <begin position="6"/>
        <end position="95"/>
    </location>
</feature>
<protein>
    <submittedName>
        <fullName evidence="4">MTH1187 family thiamine-binding protein</fullName>
    </submittedName>
</protein>
<dbReference type="Pfam" id="PF01910">
    <property type="entry name" value="Thiamine_BP"/>
    <property type="match status" value="1"/>
</dbReference>
<dbReference type="NCBIfam" id="TIGR00106">
    <property type="entry name" value="MTH1187 family thiamine-binding protein"/>
    <property type="match status" value="1"/>
</dbReference>
<evidence type="ECO:0000256" key="1">
    <source>
        <dbReference type="ARBA" id="ARBA00010272"/>
    </source>
</evidence>
<organism evidence="4 5">
    <name type="scientific">Candidatus Polarisedimenticola svalbardensis</name>
    <dbReference type="NCBI Taxonomy" id="2886004"/>
    <lineage>
        <taxon>Bacteria</taxon>
        <taxon>Pseudomonadati</taxon>
        <taxon>Acidobacteriota</taxon>
        <taxon>Candidatus Polarisedimenticolia</taxon>
        <taxon>Candidatus Polarisedimenticolales</taxon>
        <taxon>Candidatus Polarisedimenticolaceae</taxon>
        <taxon>Candidatus Polarisedimenticola</taxon>
    </lineage>
</organism>
<gene>
    <name evidence="4" type="ORF">IFK94_00870</name>
</gene>
<dbReference type="PANTHER" id="PTHR33777:SF1">
    <property type="entry name" value="UPF0045 PROTEIN ECM15"/>
    <property type="match status" value="1"/>
</dbReference>
<evidence type="ECO:0000313" key="5">
    <source>
        <dbReference type="Proteomes" id="UP000648239"/>
    </source>
</evidence>